<evidence type="ECO:0000313" key="3">
    <source>
        <dbReference type="EMBL" id="MBB6049776.1"/>
    </source>
</evidence>
<sequence>MSIVFVGTYTKDNQSDGVYAFRMDDTTGAWTRIAQNIPKINNPSFLVADRKNHRLFATGEVGEGIVAAFRYDPVSGALTFVNQQPSQGADPCHLSVLKTGSHVLVANYSSGTFAMLPVSADGSLRPATDTIQDSGTGPNKGRQEGPHAHSINLDTSNKLAYGCDLGTDKVMIFRPNPKTGKLVPNDPAFAAVHPGGGPRHFAFHPKKPVVYSINELDCTVTVFAWDKVSGALRELQTITTLPRPYQPTDSCADVHVSADGKFLYGSNRGHDSIAIFAIGADGKLTTVGNESTQGKTPRNFAIDPSGNFLFAANQNSNTIVAYKIDKKTGKLTATGAKIEVPAPVCIVFG</sequence>
<accession>A0A7W9SNC2</accession>
<dbReference type="PANTHER" id="PTHR30344">
    <property type="entry name" value="6-PHOSPHOGLUCONOLACTONASE-RELATED"/>
    <property type="match status" value="1"/>
</dbReference>
<dbReference type="GO" id="GO:0017057">
    <property type="term" value="F:6-phosphogluconolactonase activity"/>
    <property type="evidence" value="ECO:0007669"/>
    <property type="project" value="UniProtKB-EC"/>
</dbReference>
<dbReference type="EMBL" id="JACHGW010000001">
    <property type="protein sequence ID" value="MBB6049776.1"/>
    <property type="molecule type" value="Genomic_DNA"/>
</dbReference>
<keyword evidence="3" id="KW-0378">Hydrolase</keyword>
<dbReference type="Proteomes" id="UP000520814">
    <property type="component" value="Unassembled WGS sequence"/>
</dbReference>
<dbReference type="Pfam" id="PF10282">
    <property type="entry name" value="Lactonase"/>
    <property type="match status" value="1"/>
</dbReference>
<dbReference type="InterPro" id="IPR050282">
    <property type="entry name" value="Cycloisomerase_2"/>
</dbReference>
<dbReference type="GO" id="GO:0005829">
    <property type="term" value="C:cytosol"/>
    <property type="evidence" value="ECO:0007669"/>
    <property type="project" value="TreeGrafter"/>
</dbReference>
<dbReference type="InterPro" id="IPR015943">
    <property type="entry name" value="WD40/YVTN_repeat-like_dom_sf"/>
</dbReference>
<keyword evidence="4" id="KW-1185">Reference proteome</keyword>
<dbReference type="InterPro" id="IPR019405">
    <property type="entry name" value="Lactonase_7-beta_prop"/>
</dbReference>
<dbReference type="RefSeq" id="WP_184193386.1">
    <property type="nucleotide sequence ID" value="NZ_JACHGW010000001.1"/>
</dbReference>
<name>A0A7W9SNC2_ARMRO</name>
<dbReference type="AlphaFoldDB" id="A0A7W9SNC2"/>
<dbReference type="EC" id="3.1.1.31" evidence="3"/>
<dbReference type="FunFam" id="2.130.10.10:FF:000306">
    <property type="entry name" value="3-carboxymuconate cyclase"/>
    <property type="match status" value="1"/>
</dbReference>
<dbReference type="InterPro" id="IPR011048">
    <property type="entry name" value="Haem_d1_sf"/>
</dbReference>
<protein>
    <submittedName>
        <fullName evidence="3">6-phosphogluconolactonase</fullName>
        <ecNumber evidence="3">3.1.1.31</ecNumber>
    </submittedName>
</protein>
<gene>
    <name evidence="3" type="ORF">HNQ39_001538</name>
</gene>
<proteinExistence type="inferred from homology"/>
<evidence type="ECO:0000313" key="4">
    <source>
        <dbReference type="Proteomes" id="UP000520814"/>
    </source>
</evidence>
<feature type="region of interest" description="Disordered" evidence="2">
    <location>
        <begin position="125"/>
        <end position="151"/>
    </location>
</feature>
<comment type="caution">
    <text evidence="3">The sequence shown here is derived from an EMBL/GenBank/DDBJ whole genome shotgun (WGS) entry which is preliminary data.</text>
</comment>
<dbReference type="Gene3D" id="2.130.10.10">
    <property type="entry name" value="YVTN repeat-like/Quinoprotein amine dehydrogenase"/>
    <property type="match status" value="1"/>
</dbReference>
<comment type="similarity">
    <text evidence="1">Belongs to the cycloisomerase 2 family.</text>
</comment>
<dbReference type="SUPFAM" id="SSF51004">
    <property type="entry name" value="C-terminal (heme d1) domain of cytochrome cd1-nitrite reductase"/>
    <property type="match status" value="1"/>
</dbReference>
<organism evidence="3 4">
    <name type="scientific">Armatimonas rosea</name>
    <dbReference type="NCBI Taxonomy" id="685828"/>
    <lineage>
        <taxon>Bacteria</taxon>
        <taxon>Bacillati</taxon>
        <taxon>Armatimonadota</taxon>
        <taxon>Armatimonadia</taxon>
        <taxon>Armatimonadales</taxon>
        <taxon>Armatimonadaceae</taxon>
        <taxon>Armatimonas</taxon>
    </lineage>
</organism>
<evidence type="ECO:0000256" key="1">
    <source>
        <dbReference type="ARBA" id="ARBA00005564"/>
    </source>
</evidence>
<evidence type="ECO:0000256" key="2">
    <source>
        <dbReference type="SAM" id="MobiDB-lite"/>
    </source>
</evidence>
<reference evidence="3 4" key="1">
    <citation type="submission" date="2020-08" db="EMBL/GenBank/DDBJ databases">
        <title>Genomic Encyclopedia of Type Strains, Phase IV (KMG-IV): sequencing the most valuable type-strain genomes for metagenomic binning, comparative biology and taxonomic classification.</title>
        <authorList>
            <person name="Goeker M."/>
        </authorList>
    </citation>
    <scope>NUCLEOTIDE SEQUENCE [LARGE SCALE GENOMIC DNA]</scope>
    <source>
        <strain evidence="3 4">DSM 23562</strain>
    </source>
</reference>
<dbReference type="PANTHER" id="PTHR30344:SF1">
    <property type="entry name" value="6-PHOSPHOGLUCONOLACTONASE"/>
    <property type="match status" value="1"/>
</dbReference>